<dbReference type="InterPro" id="IPR025475">
    <property type="entry name" value="DUF4326"/>
</dbReference>
<evidence type="ECO:0000313" key="3">
    <source>
        <dbReference type="EMBL" id="MFE7965247.1"/>
    </source>
</evidence>
<accession>A0ABW6JLH8</accession>
<name>A0ABW6JLH8_STRCE</name>
<proteinExistence type="predicted"/>
<dbReference type="Pfam" id="PF14216">
    <property type="entry name" value="DUF4326"/>
    <property type="match status" value="1"/>
</dbReference>
<organism evidence="3 4">
    <name type="scientific">Streptomyces cellulosae</name>
    <dbReference type="NCBI Taxonomy" id="1968"/>
    <lineage>
        <taxon>Bacteria</taxon>
        <taxon>Bacillati</taxon>
        <taxon>Actinomycetota</taxon>
        <taxon>Actinomycetes</taxon>
        <taxon>Kitasatosporales</taxon>
        <taxon>Streptomycetaceae</taxon>
        <taxon>Streptomyces</taxon>
    </lineage>
</organism>
<evidence type="ECO:0000313" key="4">
    <source>
        <dbReference type="Proteomes" id="UP001600650"/>
    </source>
</evidence>
<dbReference type="EMBL" id="JBHVBU010000054">
    <property type="protein sequence ID" value="MFE7965247.1"/>
    <property type="molecule type" value="Genomic_DNA"/>
</dbReference>
<reference evidence="3 4" key="1">
    <citation type="submission" date="2024-09" db="EMBL/GenBank/DDBJ databases">
        <title>The Natural Products Discovery Center: Release of the First 8490 Sequenced Strains for Exploring Actinobacteria Biosynthetic Diversity.</title>
        <authorList>
            <person name="Kalkreuter E."/>
            <person name="Kautsar S.A."/>
            <person name="Yang D."/>
            <person name="Bader C.D."/>
            <person name="Teijaro C.N."/>
            <person name="Fluegel L."/>
            <person name="Davis C.M."/>
            <person name="Simpson J.R."/>
            <person name="Lauterbach L."/>
            <person name="Steele A.D."/>
            <person name="Gui C."/>
            <person name="Meng S."/>
            <person name="Li G."/>
            <person name="Viehrig K."/>
            <person name="Ye F."/>
            <person name="Su P."/>
            <person name="Kiefer A.F."/>
            <person name="Nichols A."/>
            <person name="Cepeda A.J."/>
            <person name="Yan W."/>
            <person name="Fan B."/>
            <person name="Jiang Y."/>
            <person name="Adhikari A."/>
            <person name="Zheng C.-J."/>
            <person name="Schuster L."/>
            <person name="Cowan T.M."/>
            <person name="Smanski M.J."/>
            <person name="Chevrette M.G."/>
            <person name="De Carvalho L.P.S."/>
            <person name="Shen B."/>
        </authorList>
    </citation>
    <scope>NUCLEOTIDE SEQUENCE [LARGE SCALE GENOMIC DNA]</scope>
    <source>
        <strain evidence="3 4">NPDC057399</strain>
    </source>
</reference>
<keyword evidence="4" id="KW-1185">Reference proteome</keyword>
<feature type="domain" description="DUF4326" evidence="2">
    <location>
        <begin position="42"/>
        <end position="151"/>
    </location>
</feature>
<evidence type="ECO:0000256" key="1">
    <source>
        <dbReference type="SAM" id="MobiDB-lite"/>
    </source>
</evidence>
<feature type="region of interest" description="Disordered" evidence="1">
    <location>
        <begin position="1"/>
        <end position="43"/>
    </location>
</feature>
<dbReference type="RefSeq" id="WP_381727176.1">
    <property type="nucleotide sequence ID" value="NZ_JBHVBU010000054.1"/>
</dbReference>
<comment type="caution">
    <text evidence="3">The sequence shown here is derived from an EMBL/GenBank/DDBJ whole genome shotgun (WGS) entry which is preliminary data.</text>
</comment>
<dbReference type="Proteomes" id="UP001600650">
    <property type="component" value="Unassembled WGS sequence"/>
</dbReference>
<protein>
    <submittedName>
        <fullName evidence="3">DUF4326 domain-containing protein</fullName>
    </submittedName>
</protein>
<gene>
    <name evidence="3" type="ORF">ACFU0X_19820</name>
</gene>
<sequence length="162" mass="17524">MWSAGKTGTRPGTAQRNRNPPEASAGDHRQAGGNLRPLGRRGCQVGRGTRWGNPFRVIPHRKGGGKLWQVIDTGDRSSVLRDRPLLVRSPAEGRATATRLFAQHTSPGGLYAYADDDLAELRKTLAGVDLACWCPLPSTGQPDWCHAAHLLTLANPDPFPTD</sequence>
<evidence type="ECO:0000259" key="2">
    <source>
        <dbReference type="Pfam" id="PF14216"/>
    </source>
</evidence>